<dbReference type="Proteomes" id="UP001596501">
    <property type="component" value="Unassembled WGS sequence"/>
</dbReference>
<organism evidence="1 2">
    <name type="scientific">Hydrogenophaga atypica</name>
    <dbReference type="NCBI Taxonomy" id="249409"/>
    <lineage>
        <taxon>Bacteria</taxon>
        <taxon>Pseudomonadati</taxon>
        <taxon>Pseudomonadota</taxon>
        <taxon>Betaproteobacteria</taxon>
        <taxon>Burkholderiales</taxon>
        <taxon>Comamonadaceae</taxon>
        <taxon>Hydrogenophaga</taxon>
    </lineage>
</organism>
<evidence type="ECO:0000313" key="2">
    <source>
        <dbReference type="Proteomes" id="UP001596501"/>
    </source>
</evidence>
<dbReference type="InterPro" id="IPR052894">
    <property type="entry name" value="AsmA-related"/>
</dbReference>
<reference evidence="2" key="1">
    <citation type="journal article" date="2019" name="Int. J. Syst. Evol. Microbiol.">
        <title>The Global Catalogue of Microorganisms (GCM) 10K type strain sequencing project: providing services to taxonomists for standard genome sequencing and annotation.</title>
        <authorList>
            <consortium name="The Broad Institute Genomics Platform"/>
            <consortium name="The Broad Institute Genome Sequencing Center for Infectious Disease"/>
            <person name="Wu L."/>
            <person name="Ma J."/>
        </authorList>
    </citation>
    <scope>NUCLEOTIDE SEQUENCE [LARGE SCALE GENOMIC DNA]</scope>
    <source>
        <strain evidence="2">CGMCC 1.12371</strain>
    </source>
</reference>
<protein>
    <submittedName>
        <fullName evidence="1">AsmA-like C-terminal region-containing protein</fullName>
    </submittedName>
</protein>
<keyword evidence="2" id="KW-1185">Reference proteome</keyword>
<name>A0ABW2QKJ7_9BURK</name>
<sequence>MVKATMKRWWKWVLGGAAGGLAAAALVAGTVAWRLSTLPTDQVQDLARTLAAEHEAMWVSVWGPLPARAEVVGAYDSLGWSLWPRPQIHLHGVRWAVPPELSSDGELRIERLSLGLDWRSLWLDAPRLHELRAQGLQGASRHPQWGLQGDWQVHQVSLGPADVAGARALTWRLDASLRPLREGEAGTDLRPAWLVGQWQGRADWFPATGDEPAHWRGVDLRFKGQVAGQVVPSAHLTLARWLHQHDQQRLAWDDLVLQAQLGETAQAAHIEWRVGALALGPDSASGQGMTGRWKTAAPLSLTWQMESAAPRGRYAAVTWPQWRLVPSGQDGTRAGGQLQADLGWVTDRRALRWDALLADVSVQPRGEAERQWSLRGQMELGLRGASWQLEGQALGGATDAVLWDGPFATDGEWQRWPQRDGQGQADARLRVASLWPDRWAMASRSATWPALWSQLATWPGQLQIKVGQLGWRGLRLSGTEATLDNQGDVIRLTGLDARLWGGQLSASGEWHWANGRWQLNARTRDADLALLRQTLDERPAGGTPAARQVDGAAGRWNGSLALSGRQKDVREWQGDWSLEARAGHWQGLAVRSTRPTGEARLDPAERTEWRRLQAQGSIAGGVAHIDRLQLTHLAWRMAADGSVDLQDGTLALAWSELVGNRKRGPVLTTTGPWRTPNTHTP</sequence>
<comment type="caution">
    <text evidence="1">The sequence shown here is derived from an EMBL/GenBank/DDBJ whole genome shotgun (WGS) entry which is preliminary data.</text>
</comment>
<dbReference type="RefSeq" id="WP_382224040.1">
    <property type="nucleotide sequence ID" value="NZ_JBHTCA010000009.1"/>
</dbReference>
<dbReference type="EMBL" id="JBHTCA010000009">
    <property type="protein sequence ID" value="MFC7409836.1"/>
    <property type="molecule type" value="Genomic_DNA"/>
</dbReference>
<dbReference type="PANTHER" id="PTHR30441:SF4">
    <property type="entry name" value="PROTEIN ASMA"/>
    <property type="match status" value="1"/>
</dbReference>
<dbReference type="PANTHER" id="PTHR30441">
    <property type="entry name" value="DUF748 DOMAIN-CONTAINING PROTEIN"/>
    <property type="match status" value="1"/>
</dbReference>
<evidence type="ECO:0000313" key="1">
    <source>
        <dbReference type="EMBL" id="MFC7409836.1"/>
    </source>
</evidence>
<gene>
    <name evidence="1" type="ORF">ACFQPB_13280</name>
</gene>
<proteinExistence type="predicted"/>
<accession>A0ABW2QKJ7</accession>